<dbReference type="AlphaFoldDB" id="K0KK01"/>
<dbReference type="PANTHER" id="PTHR12891">
    <property type="entry name" value="DNA REPAIR/TRANSCRIPTION PROTEIN MET18/MMS19"/>
    <property type="match status" value="1"/>
</dbReference>
<evidence type="ECO:0000259" key="7">
    <source>
        <dbReference type="Pfam" id="PF14500"/>
    </source>
</evidence>
<sequence>MDLLQTSISQYLANVNHDNTKALEIATKLASQIENKHLKLLDLVKSLGDYLTADDDLLRPKATMCLSQTLDQISPSGLTKHDIQVLISFYLSKIDDLKSTKETLFGIDSLIVMNQFPPIHIKPILTILQDQYQSTQHLASTRFFTFDILNNLFDKFPHVVQKYSNQFIETFIHIASGEKDPKNLLISFTLNGKISSTLQIDNYKDDLFDVLFCYFPISFKPPKDDPYKITSDDLKNALRQAIASNSLFAEDSYPNLLEKLTSTAPIVKHDTIKTITQCIKNYSIDSLIANYIELWNALKFEILHGDPDDDEDELFPPILEIFTTITQKLESNQEYFEKFINLVLDELKSNIQTLTNKQKQSCILLSSISSASPQAFNKIIYPTITLLLNNSTLSTQDQRSLITNLGYFTSSYILVFGTITEEKNVSQISENSLLQFKDEILILLGKALMSTSKIEVALRTLSIAELTKLTTLLDFLSPEEISLIVQYFTETVLIDDNEYVYGAGISGLIQIGSIDSSILLEITFPKLLDFLPIDGSMIEILIDDEFKPRIKIFEVLKSITRDKQLGDWVLEKLIKKLSELNELDNVYGFEISETCLVILKEIQRLSPFDTDLYLKTLYPQLLDILDKNHSNDEFLESIGDLIKLIIVYSKKNLHQEILDDSINKFIYEKGLITGSPNKLINIFVKIIAGLDKIVIFPKVDEFLDDLIKFTELNSNELNKEPYTKLGYLQLISLIMNKFISNDSKYINYLDNSDGISSINLEIFTWITKSIVLKMSSESENYITILFNYLSNEEFGLIITKSFEILVIDLNNFEKFKKKQNNNVRLLYKQSFFQIITPLLISGFQQTQDLKTKSNYLTSLSYILKHIKREIIIPHLSSFFPLLLQAISLPKSEVRYASINTILSTIDEIPDLVSSHLSTLIPKFLEMSQHKNTRLNNEKVRLICLQVLEALVHTVDITKLIPFQERIIKELSDVLDDPKRSVRKAAIDTRQAYYELGRTVD</sequence>
<dbReference type="Proteomes" id="UP000009328">
    <property type="component" value="Unassembled WGS sequence"/>
</dbReference>
<keyword evidence="4 5" id="KW-0539">Nucleus</keyword>
<evidence type="ECO:0000256" key="5">
    <source>
        <dbReference type="RuleBase" id="RU367072"/>
    </source>
</evidence>
<keyword evidence="5" id="KW-0227">DNA damage</keyword>
<evidence type="ECO:0000259" key="6">
    <source>
        <dbReference type="Pfam" id="PF12460"/>
    </source>
</evidence>
<dbReference type="GO" id="GO:0006281">
    <property type="term" value="P:DNA repair"/>
    <property type="evidence" value="ECO:0007669"/>
    <property type="project" value="UniProtKB-UniRule"/>
</dbReference>
<accession>K0KK01</accession>
<dbReference type="InterPro" id="IPR029240">
    <property type="entry name" value="MMS19_N"/>
</dbReference>
<dbReference type="SUPFAM" id="SSF48371">
    <property type="entry name" value="ARM repeat"/>
    <property type="match status" value="2"/>
</dbReference>
<dbReference type="FunCoup" id="K0KK01">
    <property type="interactions" value="990"/>
</dbReference>
<comment type="similarity">
    <text evidence="2 5">Belongs to the MET18/MMS19 family.</text>
</comment>
<proteinExistence type="inferred from homology"/>
<comment type="function">
    <text evidence="5">Key component of the cytosolic iron-sulfur protein assembly (CIA) complex, a multiprotein complex that mediates the incorporation of iron-sulfur cluster into apoproteins specifically involved in DNA metabolism and genomic integrity. In the CIA complex, MMS19 acts as an adapter between early-acting CIA components and a subset of cellular target iron-sulfur proteins.</text>
</comment>
<keyword evidence="3" id="KW-0677">Repeat</keyword>
<organism evidence="8 9">
    <name type="scientific">Wickerhamomyces ciferrii (strain ATCC 14091 / BCRC 22168 / CBS 111 / JCM 3599 / NBRC 0793 / NRRL Y-1031 F-60-10)</name>
    <name type="common">Yeast</name>
    <name type="synonym">Pichia ciferrii</name>
    <dbReference type="NCBI Taxonomy" id="1206466"/>
    <lineage>
        <taxon>Eukaryota</taxon>
        <taxon>Fungi</taxon>
        <taxon>Dikarya</taxon>
        <taxon>Ascomycota</taxon>
        <taxon>Saccharomycotina</taxon>
        <taxon>Saccharomycetes</taxon>
        <taxon>Phaffomycetales</taxon>
        <taxon>Wickerhamomycetaceae</taxon>
        <taxon>Wickerhamomyces</taxon>
    </lineage>
</organism>
<dbReference type="InParanoid" id="K0KK01"/>
<keyword evidence="9" id="KW-1185">Reference proteome</keyword>
<name>K0KK01_WICCF</name>
<dbReference type="GO" id="GO:0005634">
    <property type="term" value="C:nucleus"/>
    <property type="evidence" value="ECO:0007669"/>
    <property type="project" value="UniProtKB-SubCell"/>
</dbReference>
<evidence type="ECO:0000256" key="1">
    <source>
        <dbReference type="ARBA" id="ARBA00004123"/>
    </source>
</evidence>
<dbReference type="Gene3D" id="1.25.10.10">
    <property type="entry name" value="Leucine-rich Repeat Variant"/>
    <property type="match status" value="2"/>
</dbReference>
<dbReference type="GO" id="GO:0097361">
    <property type="term" value="C:cytosolic [4Fe-4S] assembly targeting complex"/>
    <property type="evidence" value="ECO:0007669"/>
    <property type="project" value="UniProtKB-UniRule"/>
</dbReference>
<dbReference type="PANTHER" id="PTHR12891:SF0">
    <property type="entry name" value="MMS19 NUCLEOTIDE EXCISION REPAIR PROTEIN HOMOLOG"/>
    <property type="match status" value="1"/>
</dbReference>
<comment type="caution">
    <text evidence="8">The sequence shown here is derived from an EMBL/GenBank/DDBJ whole genome shotgun (WGS) entry which is preliminary data.</text>
</comment>
<dbReference type="InterPro" id="IPR011989">
    <property type="entry name" value="ARM-like"/>
</dbReference>
<dbReference type="InterPro" id="IPR016024">
    <property type="entry name" value="ARM-type_fold"/>
</dbReference>
<evidence type="ECO:0000256" key="2">
    <source>
        <dbReference type="ARBA" id="ARBA00009340"/>
    </source>
</evidence>
<evidence type="ECO:0000256" key="3">
    <source>
        <dbReference type="ARBA" id="ARBA00022737"/>
    </source>
</evidence>
<dbReference type="InterPro" id="IPR039920">
    <property type="entry name" value="MMS19"/>
</dbReference>
<evidence type="ECO:0000313" key="8">
    <source>
        <dbReference type="EMBL" id="CCH42497.1"/>
    </source>
</evidence>
<keyword evidence="5" id="KW-0234">DNA repair</keyword>
<gene>
    <name evidence="8" type="ORF">BN7_2042</name>
</gene>
<feature type="domain" description="MMS19 C-terminal" evidence="6">
    <location>
        <begin position="552"/>
        <end position="950"/>
    </location>
</feature>
<comment type="subcellular location">
    <subcellularLocation>
        <location evidence="1 5">Nucleus</location>
    </subcellularLocation>
</comment>
<dbReference type="eggNOG" id="KOG1967">
    <property type="taxonomic scope" value="Eukaryota"/>
</dbReference>
<dbReference type="EMBL" id="CAIF01000047">
    <property type="protein sequence ID" value="CCH42497.1"/>
    <property type="molecule type" value="Genomic_DNA"/>
</dbReference>
<feature type="domain" description="MMS19 N-terminal" evidence="7">
    <location>
        <begin position="44"/>
        <end position="304"/>
    </location>
</feature>
<protein>
    <recommendedName>
        <fullName evidence="5">MMS19 nucleotide excision repair protein</fullName>
    </recommendedName>
</protein>
<dbReference type="STRING" id="1206466.K0KK01"/>
<dbReference type="InterPro" id="IPR024687">
    <property type="entry name" value="MMS19_C"/>
</dbReference>
<reference evidence="8 9" key="1">
    <citation type="journal article" date="2012" name="Eukaryot. Cell">
        <title>Draft genome sequence of Wickerhamomyces ciferrii NRRL Y-1031 F-60-10.</title>
        <authorList>
            <person name="Schneider J."/>
            <person name="Andrea H."/>
            <person name="Blom J."/>
            <person name="Jaenicke S."/>
            <person name="Ruckert C."/>
            <person name="Schorsch C."/>
            <person name="Szczepanowski R."/>
            <person name="Farwick M."/>
            <person name="Goesmann A."/>
            <person name="Puhler A."/>
            <person name="Schaffer S."/>
            <person name="Tauch A."/>
            <person name="Kohler T."/>
            <person name="Brinkrolf K."/>
        </authorList>
    </citation>
    <scope>NUCLEOTIDE SEQUENCE [LARGE SCALE GENOMIC DNA]</scope>
    <source>
        <strain evidence="9">ATCC 14091 / BCRC 22168 / CBS 111 / JCM 3599 / NBRC 0793 / NRRL Y-1031 F-60-10</strain>
    </source>
</reference>
<dbReference type="GO" id="GO:0016226">
    <property type="term" value="P:iron-sulfur cluster assembly"/>
    <property type="evidence" value="ECO:0007669"/>
    <property type="project" value="UniProtKB-UniRule"/>
</dbReference>
<dbReference type="Pfam" id="PF12460">
    <property type="entry name" value="MMS19_C"/>
    <property type="match status" value="1"/>
</dbReference>
<evidence type="ECO:0000256" key="4">
    <source>
        <dbReference type="ARBA" id="ARBA00023242"/>
    </source>
</evidence>
<dbReference type="GO" id="GO:0051604">
    <property type="term" value="P:protein maturation"/>
    <property type="evidence" value="ECO:0007669"/>
    <property type="project" value="UniProtKB-UniRule"/>
</dbReference>
<dbReference type="HOGENOM" id="CLU_005943_1_0_1"/>
<dbReference type="Pfam" id="PF14500">
    <property type="entry name" value="MMS19_N"/>
    <property type="match status" value="1"/>
</dbReference>
<evidence type="ECO:0000313" key="9">
    <source>
        <dbReference type="Proteomes" id="UP000009328"/>
    </source>
</evidence>